<dbReference type="InterPro" id="IPR053154">
    <property type="entry name" value="c-di-AMP_regulator"/>
</dbReference>
<protein>
    <submittedName>
        <fullName evidence="1">YbbR-like domain-containing protein</fullName>
    </submittedName>
</protein>
<gene>
    <name evidence="1" type="ORF">BUZ57_11345</name>
</gene>
<proteinExistence type="predicted"/>
<dbReference type="Pfam" id="PF07949">
    <property type="entry name" value="YbbR"/>
    <property type="match status" value="3"/>
</dbReference>
<sequence>MFESKWGLRFFAFILALLLFLSVNNVFGESFNTDRISNDGNKTIKNVPVEVINNNKNLYVSGAPDSVDVELSGPQSKILQAQKIEDYKVTLDVSDASPGEHTVDFQVRGLDKDINYRVYPKEASLSIEKKESRMITVEPNTSPYAVDPNYKIKDESVSPRTVKVVGGKEQLDRIAFAKASYTNDNGISEKTTGQAKVAVFDKNMNKLDVQIVPSSVDLTVDVEPYYKKVKVKVIRKGEPQDGATISDVSLNKDTIEIYGNRKDLEDIEDITAHVDVNGVSETTNREVKLDLPPGVTHAKPSTVEATIKVN</sequence>
<dbReference type="Gene3D" id="2.170.120.40">
    <property type="entry name" value="YbbR-like domain"/>
    <property type="match status" value="2"/>
</dbReference>
<dbReference type="PANTHER" id="PTHR37804">
    <property type="entry name" value="CDAA REGULATORY PROTEIN CDAR"/>
    <property type="match status" value="1"/>
</dbReference>
<evidence type="ECO:0000313" key="2">
    <source>
        <dbReference type="Proteomes" id="UP000285625"/>
    </source>
</evidence>
<dbReference type="GeneID" id="41072540"/>
<dbReference type="Gene3D" id="2.170.120.30">
    <property type="match status" value="1"/>
</dbReference>
<dbReference type="PANTHER" id="PTHR37804:SF1">
    <property type="entry name" value="CDAA REGULATORY PROTEIN CDAR"/>
    <property type="match status" value="1"/>
</dbReference>
<accession>A0A0A8HPD0</accession>
<name>A0A0A8HPD0_STAHY</name>
<dbReference type="AlphaFoldDB" id="A0A0A8HPD0"/>
<comment type="caution">
    <text evidence="1">The sequence shown here is derived from an EMBL/GenBank/DDBJ whole genome shotgun (WGS) entry which is preliminary data.</text>
</comment>
<dbReference type="InterPro" id="IPR012505">
    <property type="entry name" value="YbbR"/>
</dbReference>
<organism evidence="1 2">
    <name type="scientific">Staphylococcus hyicus</name>
    <dbReference type="NCBI Taxonomy" id="1284"/>
    <lineage>
        <taxon>Bacteria</taxon>
        <taxon>Bacillati</taxon>
        <taxon>Bacillota</taxon>
        <taxon>Bacilli</taxon>
        <taxon>Bacillales</taxon>
        <taxon>Staphylococcaceae</taxon>
        <taxon>Staphylococcus</taxon>
    </lineage>
</organism>
<dbReference type="STRING" id="1284.SHYC_03525"/>
<reference evidence="1 2" key="1">
    <citation type="journal article" date="2016" name="Front. Microbiol.">
        <title>Comprehensive Phylogenetic Analysis of Bovine Non-aureus Staphylococci Species Based on Whole-Genome Sequencing.</title>
        <authorList>
            <person name="Naushad S."/>
            <person name="Barkema H.W."/>
            <person name="Luby C."/>
            <person name="Condas L.A."/>
            <person name="Nobrega D.B."/>
            <person name="Carson D.A."/>
            <person name="De Buck J."/>
        </authorList>
    </citation>
    <scope>NUCLEOTIDE SEQUENCE [LARGE SCALE GENOMIC DNA]</scope>
    <source>
        <strain evidence="1 2">SNUC 5959</strain>
    </source>
</reference>
<dbReference type="Proteomes" id="UP000285625">
    <property type="component" value="Unassembled WGS sequence"/>
</dbReference>
<evidence type="ECO:0000313" key="1">
    <source>
        <dbReference type="EMBL" id="RIO43115.1"/>
    </source>
</evidence>
<dbReference type="RefSeq" id="WP_039644541.1">
    <property type="nucleotide sequence ID" value="NZ_CP008747.1"/>
</dbReference>
<dbReference type="KEGG" id="shu:SHYC_03525"/>
<dbReference type="HOGENOM" id="CLU_039811_2_1_9"/>
<dbReference type="EMBL" id="QXVO01000049">
    <property type="protein sequence ID" value="RIO43115.1"/>
    <property type="molecule type" value="Genomic_DNA"/>
</dbReference>